<keyword evidence="6 8" id="KW-1133">Transmembrane helix</keyword>
<evidence type="ECO:0000256" key="4">
    <source>
        <dbReference type="ARBA" id="ARBA00022519"/>
    </source>
</evidence>
<gene>
    <name evidence="10" type="ORF">LDC_1816</name>
</gene>
<dbReference type="EMBL" id="ADZX01000553">
    <property type="protein sequence ID" value="EFK96164.1"/>
    <property type="molecule type" value="Genomic_DNA"/>
</dbReference>
<feature type="transmembrane region" description="Helical" evidence="8">
    <location>
        <begin position="12"/>
        <end position="36"/>
    </location>
</feature>
<keyword evidence="7 8" id="KW-0472">Membrane</keyword>
<feature type="transmembrane region" description="Helical" evidence="8">
    <location>
        <begin position="86"/>
        <end position="108"/>
    </location>
</feature>
<evidence type="ECO:0000259" key="9">
    <source>
        <dbReference type="Pfam" id="PF04290"/>
    </source>
</evidence>
<name>D9PJV3_9ZZZZ</name>
<comment type="subcellular location">
    <subcellularLocation>
        <location evidence="1">Cell inner membrane</location>
        <topology evidence="1">Multi-pass membrane protein</topology>
    </subcellularLocation>
</comment>
<evidence type="ECO:0000256" key="1">
    <source>
        <dbReference type="ARBA" id="ARBA00004429"/>
    </source>
</evidence>
<evidence type="ECO:0000256" key="6">
    <source>
        <dbReference type="ARBA" id="ARBA00022989"/>
    </source>
</evidence>
<dbReference type="PANTHER" id="PTHR35011">
    <property type="entry name" value="2,3-DIKETO-L-GULONATE TRAP TRANSPORTER SMALL PERMEASE PROTEIN YIAM"/>
    <property type="match status" value="1"/>
</dbReference>
<evidence type="ECO:0000256" key="3">
    <source>
        <dbReference type="ARBA" id="ARBA00022475"/>
    </source>
</evidence>
<protein>
    <submittedName>
        <fullName evidence="10">Tripartite ATP-independent periplasmic transporter, DctQ component</fullName>
    </submittedName>
</protein>
<evidence type="ECO:0000256" key="5">
    <source>
        <dbReference type="ARBA" id="ARBA00022692"/>
    </source>
</evidence>
<keyword evidence="3" id="KW-1003">Cell membrane</keyword>
<keyword evidence="2" id="KW-0813">Transport</keyword>
<dbReference type="Pfam" id="PF04290">
    <property type="entry name" value="DctQ"/>
    <property type="match status" value="1"/>
</dbReference>
<dbReference type="GO" id="GO:0005886">
    <property type="term" value="C:plasma membrane"/>
    <property type="evidence" value="ECO:0007669"/>
    <property type="project" value="UniProtKB-SubCell"/>
</dbReference>
<dbReference type="InterPro" id="IPR055348">
    <property type="entry name" value="DctQ"/>
</dbReference>
<evidence type="ECO:0000313" key="10">
    <source>
        <dbReference type="EMBL" id="EFK96164.1"/>
    </source>
</evidence>
<dbReference type="AlphaFoldDB" id="D9PJV3"/>
<proteinExistence type="predicted"/>
<reference evidence="10" key="2">
    <citation type="journal article" date="2011" name="Microb. Ecol.">
        <title>Taxonomic and Functional Metagenomic Profiling of the Microbial Community in the Anoxic Sediment of a Sub-saline Shallow Lake (Laguna de Carrizo, Central Spain).</title>
        <authorList>
            <person name="Ferrer M."/>
            <person name="Guazzaroni M.E."/>
            <person name="Richter M."/>
            <person name="Garcia-Salamanca A."/>
            <person name="Yarza P."/>
            <person name="Suarez-Suarez A."/>
            <person name="Solano J."/>
            <person name="Alcaide M."/>
            <person name="van Dillewijn P."/>
            <person name="Molina-Henares M.A."/>
            <person name="Lopez-Cortes N."/>
            <person name="Al-Ramahi Y."/>
            <person name="Guerrero C."/>
            <person name="Acosta A."/>
            <person name="de Eugenio L.I."/>
            <person name="Martinez V."/>
            <person name="Marques S."/>
            <person name="Rojo F."/>
            <person name="Santero E."/>
            <person name="Genilloud O."/>
            <person name="Perez-Perez J."/>
            <person name="Rossello-Mora R."/>
            <person name="Ramos J.L."/>
        </authorList>
    </citation>
    <scope>NUCLEOTIDE SEQUENCE</scope>
</reference>
<keyword evidence="5 8" id="KW-0812">Transmembrane</keyword>
<dbReference type="GO" id="GO:0022857">
    <property type="term" value="F:transmembrane transporter activity"/>
    <property type="evidence" value="ECO:0007669"/>
    <property type="project" value="TreeGrafter"/>
</dbReference>
<dbReference type="InterPro" id="IPR007387">
    <property type="entry name" value="TRAP_DctQ"/>
</dbReference>
<feature type="transmembrane region" description="Helical" evidence="8">
    <location>
        <begin position="48"/>
        <end position="66"/>
    </location>
</feature>
<feature type="transmembrane region" description="Helical" evidence="8">
    <location>
        <begin position="128"/>
        <end position="149"/>
    </location>
</feature>
<dbReference type="GO" id="GO:0015740">
    <property type="term" value="P:C4-dicarboxylate transport"/>
    <property type="evidence" value="ECO:0007669"/>
    <property type="project" value="TreeGrafter"/>
</dbReference>
<evidence type="ECO:0000256" key="2">
    <source>
        <dbReference type="ARBA" id="ARBA00022448"/>
    </source>
</evidence>
<evidence type="ECO:0000256" key="7">
    <source>
        <dbReference type="ARBA" id="ARBA00023136"/>
    </source>
</evidence>
<sequence length="167" mass="18177">MTLQSFRRGYERFLEWICIALMVALAAEVTAGVAFRYSGHSLVWYDEVATILLAWVTFYGAALAVLKHAHMGVPEIVRMLPPGPRVAAAVVAQLCTMAFFVLLAWVGYAILEILASDRLVSLPEVSEAYAISVMPIGAVLFVAGQLLVFPEVLREARREDVAAGGHA</sequence>
<comment type="caution">
    <text evidence="10">The sequence shown here is derived from an EMBL/GenBank/DDBJ whole genome shotgun (WGS) entry which is preliminary data.</text>
</comment>
<organism evidence="10">
    <name type="scientific">sediment metagenome</name>
    <dbReference type="NCBI Taxonomy" id="749907"/>
    <lineage>
        <taxon>unclassified sequences</taxon>
        <taxon>metagenomes</taxon>
        <taxon>ecological metagenomes</taxon>
    </lineage>
</organism>
<keyword evidence="4" id="KW-0997">Cell inner membrane</keyword>
<dbReference type="PANTHER" id="PTHR35011:SF2">
    <property type="entry name" value="2,3-DIKETO-L-GULONATE TRAP TRANSPORTER SMALL PERMEASE PROTEIN YIAM"/>
    <property type="match status" value="1"/>
</dbReference>
<accession>D9PJV3</accession>
<reference evidence="10" key="1">
    <citation type="submission" date="2010-07" db="EMBL/GenBank/DDBJ databases">
        <authorList>
            <consortium name="CONSOLIDER consortium CSD2007-00005"/>
            <person name="Guazzaroni M.-E."/>
            <person name="Richter M."/>
            <person name="Garcia-Salamanca A."/>
            <person name="Yarza P."/>
            <person name="Ferrer M."/>
        </authorList>
    </citation>
    <scope>NUCLEOTIDE SEQUENCE</scope>
</reference>
<feature type="domain" description="Tripartite ATP-independent periplasmic transporters DctQ component" evidence="9">
    <location>
        <begin position="29"/>
        <end position="146"/>
    </location>
</feature>
<evidence type="ECO:0000256" key="8">
    <source>
        <dbReference type="SAM" id="Phobius"/>
    </source>
</evidence>